<evidence type="ECO:0000256" key="13">
    <source>
        <dbReference type="ARBA" id="ARBA00023237"/>
    </source>
</evidence>
<sequence>MNRWAWLFACGALTPPMIAGASAASVAETARPSATVDFTIPAQPLSSALIAFGLQSRIQVLTAGEAIAGHQSPAVQGHLHVDAALALLLEGSGLVFEFVDPTTVVVKPPRTAVLTPPPAASKPAATSLAPVHAMGLFGREGYLSDGTSGPTRLEADLSEIPQSVGVVTRDLMNAQQARTVAEAVRNVAGVQVIDTSSGLPRFQVRGFRAGNGMTNGLPNSIAGIGDLPPLIGVERIEVLKGPQAILGDVSSNNNFGGLINLVLKKPQREPIHNLTYALGRYGDVELGVDLAGALSSDGRLMYRLIASGERADHTAQGYLGPRKQYIAPSLGWKGRDTAWIVGLSRMVNRMPIPDHTLLLGTTLASSSPPGLLLGHRQDHTQFQTSRAYYQFEHAFNPTWLFRSRGQYVRELGNQQSWLFEVLSPSGDLSPVANQHRQADAYYALQNDLVATVEQGRAVHTVVMGWDYSRTRIGRVDDRQAEWDDEAYNLFTSPPLPPVHSRTLASASTTTFNEPWVTDSGLFLQDQIKVGERVDVLLALRRAVYELSIERPDGSTWERRRAHWVPNLGVVYKVVPGLALYASTTSGFQPDSTPGKNGGPLLPALSRQTEVGLKLDLLQDRARLTVSGYRITLDRRTVLSSPTPPYYGIPGPGQTNKGIEVEFKGQVTPGLNVSANYAYAIVRHHDPSPVTGAPRHQLHLWGHYAFQSEGLRGWSVAAGLRARSHAIGLLTDGSTTFRNPGQYSLDANLSYRRAQWSVTLGVQNLLQRRLYGEDFDETFVPLYGQRTLLLSGTFAF</sequence>
<feature type="chain" id="PRO_5047149671" evidence="16">
    <location>
        <begin position="22"/>
        <end position="795"/>
    </location>
</feature>
<protein>
    <submittedName>
        <fullName evidence="18">TonB-dependent receptor</fullName>
    </submittedName>
</protein>
<dbReference type="RefSeq" id="WP_379983386.1">
    <property type="nucleotide sequence ID" value="NZ_JADIKD010000012.1"/>
</dbReference>
<keyword evidence="19" id="KW-1185">Reference proteome</keyword>
<dbReference type="PROSITE" id="PS52016">
    <property type="entry name" value="TONB_DEPENDENT_REC_3"/>
    <property type="match status" value="1"/>
</dbReference>
<evidence type="ECO:0000256" key="3">
    <source>
        <dbReference type="ARBA" id="ARBA00022448"/>
    </source>
</evidence>
<keyword evidence="4 14" id="KW-1134">Transmembrane beta strand</keyword>
<dbReference type="InterPro" id="IPR010105">
    <property type="entry name" value="TonB_sidphr_rcpt"/>
</dbReference>
<evidence type="ECO:0000256" key="1">
    <source>
        <dbReference type="ARBA" id="ARBA00004571"/>
    </source>
</evidence>
<evidence type="ECO:0000256" key="9">
    <source>
        <dbReference type="ARBA" id="ARBA00023065"/>
    </source>
</evidence>
<dbReference type="CDD" id="cd01347">
    <property type="entry name" value="ligand_gated_channel"/>
    <property type="match status" value="1"/>
</dbReference>
<feature type="signal peptide" evidence="16">
    <location>
        <begin position="1"/>
        <end position="21"/>
    </location>
</feature>
<evidence type="ECO:0000256" key="5">
    <source>
        <dbReference type="ARBA" id="ARBA00022496"/>
    </source>
</evidence>
<name>A0ABW8K7X5_9GAMM</name>
<comment type="caution">
    <text evidence="18">The sequence shown here is derived from an EMBL/GenBank/DDBJ whole genome shotgun (WGS) entry which is preliminary data.</text>
</comment>
<feature type="domain" description="Secretin/TonB short N-terminal" evidence="17">
    <location>
        <begin position="58"/>
        <end position="109"/>
    </location>
</feature>
<dbReference type="InterPro" id="IPR037066">
    <property type="entry name" value="Plug_dom_sf"/>
</dbReference>
<keyword evidence="8" id="KW-0408">Iron</keyword>
<evidence type="ECO:0000256" key="15">
    <source>
        <dbReference type="RuleBase" id="RU003357"/>
    </source>
</evidence>
<dbReference type="PANTHER" id="PTHR32552:SF68">
    <property type="entry name" value="FERRICHROME OUTER MEMBRANE TRANSPORTER_PHAGE RECEPTOR"/>
    <property type="match status" value="1"/>
</dbReference>
<keyword evidence="12 18" id="KW-0675">Receptor</keyword>
<keyword evidence="6 14" id="KW-0812">Transmembrane</keyword>
<dbReference type="Proteomes" id="UP001620408">
    <property type="component" value="Unassembled WGS sequence"/>
</dbReference>
<dbReference type="InterPro" id="IPR011662">
    <property type="entry name" value="Secretin/TonB_short_N"/>
</dbReference>
<evidence type="ECO:0000256" key="11">
    <source>
        <dbReference type="ARBA" id="ARBA00023136"/>
    </source>
</evidence>
<evidence type="ECO:0000256" key="12">
    <source>
        <dbReference type="ARBA" id="ARBA00023170"/>
    </source>
</evidence>
<dbReference type="InterPro" id="IPR036942">
    <property type="entry name" value="Beta-barrel_TonB_sf"/>
</dbReference>
<evidence type="ECO:0000313" key="18">
    <source>
        <dbReference type="EMBL" id="MFK2918989.1"/>
    </source>
</evidence>
<evidence type="ECO:0000259" key="17">
    <source>
        <dbReference type="SMART" id="SM00965"/>
    </source>
</evidence>
<dbReference type="PANTHER" id="PTHR32552">
    <property type="entry name" value="FERRICHROME IRON RECEPTOR-RELATED"/>
    <property type="match status" value="1"/>
</dbReference>
<evidence type="ECO:0000256" key="4">
    <source>
        <dbReference type="ARBA" id="ARBA00022452"/>
    </source>
</evidence>
<dbReference type="Pfam" id="PF07660">
    <property type="entry name" value="STN"/>
    <property type="match status" value="1"/>
</dbReference>
<evidence type="ECO:0000313" key="19">
    <source>
        <dbReference type="Proteomes" id="UP001620408"/>
    </source>
</evidence>
<gene>
    <name evidence="18" type="ORF">ISS97_17085</name>
</gene>
<evidence type="ECO:0000256" key="10">
    <source>
        <dbReference type="ARBA" id="ARBA00023077"/>
    </source>
</evidence>
<dbReference type="SMART" id="SM00965">
    <property type="entry name" value="STN"/>
    <property type="match status" value="1"/>
</dbReference>
<dbReference type="Pfam" id="PF00593">
    <property type="entry name" value="TonB_dep_Rec_b-barrel"/>
    <property type="match status" value="1"/>
</dbReference>
<dbReference type="SUPFAM" id="SSF56935">
    <property type="entry name" value="Porins"/>
    <property type="match status" value="1"/>
</dbReference>
<comment type="similarity">
    <text evidence="2 14 15">Belongs to the TonB-dependent receptor family.</text>
</comment>
<dbReference type="Gene3D" id="3.55.50.30">
    <property type="match status" value="1"/>
</dbReference>
<keyword evidence="5" id="KW-0410">Iron transport</keyword>
<dbReference type="Gene3D" id="2.170.130.10">
    <property type="entry name" value="TonB-dependent receptor, plug domain"/>
    <property type="match status" value="1"/>
</dbReference>
<dbReference type="InterPro" id="IPR012910">
    <property type="entry name" value="Plug_dom"/>
</dbReference>
<accession>A0ABW8K7X5</accession>
<reference evidence="18 19" key="1">
    <citation type="submission" date="2020-10" db="EMBL/GenBank/DDBJ databases">
        <title>Phylogeny of dyella-like bacteria.</title>
        <authorList>
            <person name="Fu J."/>
        </authorList>
    </citation>
    <scope>NUCLEOTIDE SEQUENCE [LARGE SCALE GENOMIC DNA]</scope>
    <source>
        <strain evidence="18 19">BB4</strain>
    </source>
</reference>
<dbReference type="InterPro" id="IPR000531">
    <property type="entry name" value="Beta-barrel_TonB"/>
</dbReference>
<organism evidence="18 19">
    <name type="scientific">Dyella koreensis</name>
    <dbReference type="NCBI Taxonomy" id="311235"/>
    <lineage>
        <taxon>Bacteria</taxon>
        <taxon>Pseudomonadati</taxon>
        <taxon>Pseudomonadota</taxon>
        <taxon>Gammaproteobacteria</taxon>
        <taxon>Lysobacterales</taxon>
        <taxon>Rhodanobacteraceae</taxon>
        <taxon>Dyella</taxon>
    </lineage>
</organism>
<proteinExistence type="inferred from homology"/>
<dbReference type="NCBIfam" id="TIGR01783">
    <property type="entry name" value="TonB-siderophor"/>
    <property type="match status" value="1"/>
</dbReference>
<keyword evidence="3 14" id="KW-0813">Transport</keyword>
<keyword evidence="11 14" id="KW-0472">Membrane</keyword>
<evidence type="ECO:0000256" key="8">
    <source>
        <dbReference type="ARBA" id="ARBA00023004"/>
    </source>
</evidence>
<evidence type="ECO:0000256" key="2">
    <source>
        <dbReference type="ARBA" id="ARBA00009810"/>
    </source>
</evidence>
<evidence type="ECO:0000256" key="14">
    <source>
        <dbReference type="PROSITE-ProRule" id="PRU01360"/>
    </source>
</evidence>
<keyword evidence="10 15" id="KW-0798">TonB box</keyword>
<evidence type="ECO:0000256" key="7">
    <source>
        <dbReference type="ARBA" id="ARBA00022729"/>
    </source>
</evidence>
<dbReference type="Pfam" id="PF07715">
    <property type="entry name" value="Plug"/>
    <property type="match status" value="1"/>
</dbReference>
<keyword evidence="13 14" id="KW-0998">Cell outer membrane</keyword>
<evidence type="ECO:0000256" key="16">
    <source>
        <dbReference type="SAM" id="SignalP"/>
    </source>
</evidence>
<evidence type="ECO:0000256" key="6">
    <source>
        <dbReference type="ARBA" id="ARBA00022692"/>
    </source>
</evidence>
<comment type="subcellular location">
    <subcellularLocation>
        <location evidence="1 14">Cell outer membrane</location>
        <topology evidence="1 14">Multi-pass membrane protein</topology>
    </subcellularLocation>
</comment>
<dbReference type="EMBL" id="JADIKD010000012">
    <property type="protein sequence ID" value="MFK2918989.1"/>
    <property type="molecule type" value="Genomic_DNA"/>
</dbReference>
<dbReference type="Gene3D" id="2.40.170.20">
    <property type="entry name" value="TonB-dependent receptor, beta-barrel domain"/>
    <property type="match status" value="1"/>
</dbReference>
<keyword evidence="7 16" id="KW-0732">Signal</keyword>
<dbReference type="InterPro" id="IPR039426">
    <property type="entry name" value="TonB-dep_rcpt-like"/>
</dbReference>
<keyword evidence="9" id="KW-0406">Ion transport</keyword>